<accession>A0A067KLG1</accession>
<evidence type="ECO:0000313" key="2">
    <source>
        <dbReference type="Proteomes" id="UP000027138"/>
    </source>
</evidence>
<protein>
    <recommendedName>
        <fullName evidence="3">Aminotransferase-like plant mobile domain-containing protein</fullName>
    </recommendedName>
</protein>
<keyword evidence="2" id="KW-1185">Reference proteome</keyword>
<gene>
    <name evidence="1" type="ORF">JCGZ_10632</name>
</gene>
<reference evidence="1 2" key="1">
    <citation type="journal article" date="2014" name="PLoS ONE">
        <title>Global Analysis of Gene Expression Profiles in Physic Nut (Jatropha curcas L.) Seedlings Exposed to Salt Stress.</title>
        <authorList>
            <person name="Zhang L."/>
            <person name="Zhang C."/>
            <person name="Wu P."/>
            <person name="Chen Y."/>
            <person name="Li M."/>
            <person name="Jiang H."/>
            <person name="Wu G."/>
        </authorList>
    </citation>
    <scope>NUCLEOTIDE SEQUENCE [LARGE SCALE GENOMIC DNA]</scope>
    <source>
        <strain evidence="2">cv. GZQX0401</strain>
        <tissue evidence="1">Young leaves</tissue>
    </source>
</reference>
<dbReference type="Proteomes" id="UP000027138">
    <property type="component" value="Unassembled WGS sequence"/>
</dbReference>
<organism evidence="1 2">
    <name type="scientific">Jatropha curcas</name>
    <name type="common">Barbados nut</name>
    <dbReference type="NCBI Taxonomy" id="180498"/>
    <lineage>
        <taxon>Eukaryota</taxon>
        <taxon>Viridiplantae</taxon>
        <taxon>Streptophyta</taxon>
        <taxon>Embryophyta</taxon>
        <taxon>Tracheophyta</taxon>
        <taxon>Spermatophyta</taxon>
        <taxon>Magnoliopsida</taxon>
        <taxon>eudicotyledons</taxon>
        <taxon>Gunneridae</taxon>
        <taxon>Pentapetalae</taxon>
        <taxon>rosids</taxon>
        <taxon>fabids</taxon>
        <taxon>Malpighiales</taxon>
        <taxon>Euphorbiaceae</taxon>
        <taxon>Crotonoideae</taxon>
        <taxon>Jatropheae</taxon>
        <taxon>Jatropha</taxon>
    </lineage>
</organism>
<name>A0A067KLG1_JATCU</name>
<dbReference type="AlphaFoldDB" id="A0A067KLG1"/>
<dbReference type="EMBL" id="KK914475">
    <property type="protein sequence ID" value="KDP35823.1"/>
    <property type="molecule type" value="Genomic_DNA"/>
</dbReference>
<evidence type="ECO:0000313" key="1">
    <source>
        <dbReference type="EMBL" id="KDP35823.1"/>
    </source>
</evidence>
<sequence>MAAENVTGWISGGVVINPMNWLLNRGMKLQEFIPDTGSSINLCVDFPSHLCWSTSEKRMKQGKSGGNAYAIDEWLDRLPRGGACLDHTRLDGVVDGHHAYFPSSIRVDGGNGCRCCSLSLLVLSVFDHLVHKPWERCRFDTFTTVVRSWCDELWACEHRVLSIPKLFGFEAGIDEMTLLEVRPGGLARNMPILS</sequence>
<evidence type="ECO:0008006" key="3">
    <source>
        <dbReference type="Google" id="ProtNLM"/>
    </source>
</evidence>
<proteinExistence type="predicted"/>